<feature type="domain" description="Methyl-accepting transducer" evidence="6">
    <location>
        <begin position="86"/>
        <end position="337"/>
    </location>
</feature>
<dbReference type="PANTHER" id="PTHR43531">
    <property type="entry name" value="PROTEIN ICFG"/>
    <property type="match status" value="1"/>
</dbReference>
<proteinExistence type="inferred from homology"/>
<dbReference type="RefSeq" id="WP_015469915.1">
    <property type="nucleotide sequence ID" value="NC_020813.1"/>
</dbReference>
<dbReference type="PATRIC" id="fig|1184267.3.peg.1224"/>
<keyword evidence="1" id="KW-0145">Chemotaxis</keyword>
<name>M4VAC9_9BACT</name>
<protein>
    <recommendedName>
        <fullName evidence="6">Methyl-accepting transducer domain-containing protein</fullName>
    </recommendedName>
</protein>
<dbReference type="OrthoDB" id="5288089at2"/>
<feature type="transmembrane region" description="Helical" evidence="5">
    <location>
        <begin position="48"/>
        <end position="69"/>
    </location>
</feature>
<evidence type="ECO:0000256" key="4">
    <source>
        <dbReference type="SAM" id="MobiDB-lite"/>
    </source>
</evidence>
<dbReference type="SMART" id="SM00283">
    <property type="entry name" value="MA"/>
    <property type="match status" value="1"/>
</dbReference>
<evidence type="ECO:0000256" key="3">
    <source>
        <dbReference type="PROSITE-ProRule" id="PRU00284"/>
    </source>
</evidence>
<evidence type="ECO:0000256" key="5">
    <source>
        <dbReference type="SAM" id="Phobius"/>
    </source>
</evidence>
<dbReference type="KEGG" id="bex:A11Q_1209"/>
<reference evidence="7 8" key="1">
    <citation type="journal article" date="2013" name="ISME J.">
        <title>By their genes ye shall know them: genomic signatures of predatory bacteria.</title>
        <authorList>
            <person name="Pasternak Z."/>
            <person name="Pietrokovski S."/>
            <person name="Rotem O."/>
            <person name="Gophna U."/>
            <person name="Lurie-Weinberger M.N."/>
            <person name="Jurkevitch E."/>
        </authorList>
    </citation>
    <scope>NUCLEOTIDE SEQUENCE [LARGE SCALE GENOMIC DNA]</scope>
    <source>
        <strain evidence="7 8">JSS</strain>
    </source>
</reference>
<dbReference type="Gene3D" id="1.10.287.950">
    <property type="entry name" value="Methyl-accepting chemotaxis protein"/>
    <property type="match status" value="1"/>
</dbReference>
<dbReference type="EMBL" id="CP003537">
    <property type="protein sequence ID" value="AGH95425.1"/>
    <property type="molecule type" value="Genomic_DNA"/>
</dbReference>
<dbReference type="GO" id="GO:0016020">
    <property type="term" value="C:membrane"/>
    <property type="evidence" value="ECO:0007669"/>
    <property type="project" value="InterPro"/>
</dbReference>
<dbReference type="AlphaFoldDB" id="M4VAC9"/>
<keyword evidence="8" id="KW-1185">Reference proteome</keyword>
<dbReference type="GO" id="GO:0007165">
    <property type="term" value="P:signal transduction"/>
    <property type="evidence" value="ECO:0007669"/>
    <property type="project" value="UniProtKB-KW"/>
</dbReference>
<dbReference type="Pfam" id="PF00015">
    <property type="entry name" value="MCPsignal"/>
    <property type="match status" value="1"/>
</dbReference>
<evidence type="ECO:0000313" key="8">
    <source>
        <dbReference type="Proteomes" id="UP000012040"/>
    </source>
</evidence>
<gene>
    <name evidence="7" type="ORF">A11Q_1209</name>
</gene>
<dbReference type="HOGENOM" id="CLU_620633_0_0_7"/>
<evidence type="ECO:0000313" key="7">
    <source>
        <dbReference type="EMBL" id="AGH95425.1"/>
    </source>
</evidence>
<feature type="region of interest" description="Disordered" evidence="4">
    <location>
        <begin position="422"/>
        <end position="441"/>
    </location>
</feature>
<accession>M4VAC9</accession>
<dbReference type="eggNOG" id="COG0840">
    <property type="taxonomic scope" value="Bacteria"/>
</dbReference>
<evidence type="ECO:0000259" key="6">
    <source>
        <dbReference type="PROSITE" id="PS50111"/>
    </source>
</evidence>
<dbReference type="SUPFAM" id="SSF58104">
    <property type="entry name" value="Methyl-accepting chemotaxis protein (MCP) signaling domain"/>
    <property type="match status" value="1"/>
</dbReference>
<sequence length="441" mass="48655">MLSDLSIKGRVALFITIGFIVTILVGILSSQALQQVATVSADVTRAKFAIQASLGVAFIVLIAVGYFVWNSIFQEMSKTQQDLSKQLLQFKKSSEKNFESYTSLSRSTEALAHKTQESNSSLDQLKQMLHRTDEFADKSHQRANDSHMAAVAGKKSVAEMMQSMSDIESSNNEVMKAVTDSNESLSEVTQIISSIEAKTKIINDIVFQTKLLSFNASVEAARAGEHGKGFSVVAEEVGNLAQLSGVAAQEISKILEESVQAVQSLIQKTNERVQPLIKEGQKRVAKGKAVATQCEESLDKIVREVAEVNKIIDDISQASKQQRQNLDDIKKAMLEMDQLIQQKPEVAPPTSVKAPEMKLLKTEDKTEYKKEHKKEQRLKVAKESVVEVKPQKNVVSFSLNNKKVEPAPAKVVAKKAREVKIKSVANGSDFPSGDDPRFEEF</sequence>
<dbReference type="GO" id="GO:0006935">
    <property type="term" value="P:chemotaxis"/>
    <property type="evidence" value="ECO:0007669"/>
    <property type="project" value="UniProtKB-KW"/>
</dbReference>
<dbReference type="InterPro" id="IPR051310">
    <property type="entry name" value="MCP_chemotaxis"/>
</dbReference>
<keyword evidence="5" id="KW-0812">Transmembrane</keyword>
<organism evidence="7 8">
    <name type="scientific">Pseudobdellovibrio exovorus JSS</name>
    <dbReference type="NCBI Taxonomy" id="1184267"/>
    <lineage>
        <taxon>Bacteria</taxon>
        <taxon>Pseudomonadati</taxon>
        <taxon>Bdellovibrionota</taxon>
        <taxon>Bdellovibrionia</taxon>
        <taxon>Bdellovibrionales</taxon>
        <taxon>Pseudobdellovibrionaceae</taxon>
        <taxon>Pseudobdellovibrio</taxon>
    </lineage>
</organism>
<feature type="transmembrane region" description="Helical" evidence="5">
    <location>
        <begin position="12"/>
        <end position="33"/>
    </location>
</feature>
<dbReference type="STRING" id="1184267.A11Q_1209"/>
<dbReference type="PANTHER" id="PTHR43531:SF11">
    <property type="entry name" value="METHYL-ACCEPTING CHEMOTAXIS PROTEIN 3"/>
    <property type="match status" value="1"/>
</dbReference>
<evidence type="ECO:0000256" key="1">
    <source>
        <dbReference type="ARBA" id="ARBA00022500"/>
    </source>
</evidence>
<evidence type="ECO:0000256" key="2">
    <source>
        <dbReference type="ARBA" id="ARBA00029447"/>
    </source>
</evidence>
<keyword evidence="5" id="KW-1133">Transmembrane helix</keyword>
<dbReference type="InterPro" id="IPR004089">
    <property type="entry name" value="MCPsignal_dom"/>
</dbReference>
<keyword evidence="5" id="KW-0472">Membrane</keyword>
<dbReference type="PROSITE" id="PS50111">
    <property type="entry name" value="CHEMOTAXIS_TRANSDUC_2"/>
    <property type="match status" value="1"/>
</dbReference>
<dbReference type="Proteomes" id="UP000012040">
    <property type="component" value="Chromosome"/>
</dbReference>
<comment type="similarity">
    <text evidence="2">Belongs to the methyl-accepting chemotaxis (MCP) protein family.</text>
</comment>
<keyword evidence="3" id="KW-0807">Transducer</keyword>